<dbReference type="EMBL" id="SHMQ01000020">
    <property type="protein sequence ID" value="RZV38316.1"/>
    <property type="molecule type" value="Genomic_DNA"/>
</dbReference>
<proteinExistence type="predicted"/>
<dbReference type="Proteomes" id="UP000322454">
    <property type="component" value="Unassembled WGS sequence"/>
</dbReference>
<gene>
    <name evidence="1" type="ORF">EVJ48_07130</name>
</gene>
<dbReference type="AlphaFoldDB" id="A0A520XAY7"/>
<name>A0A520XAY7_9DELT</name>
<sequence>MLANEDAIIVCYKAGLKKTNIIKHYGISKMRLNRILDGIETPKKPASYNDNMIAPDLMEHICNFPKSYGLARVMRFAQLTGLDPNKIFENRRIKHENINLTEDIISLLNAGVKKTTISALDWDGSGAGLDISGMRKILKRHKVEIKTDVRTKIKMTEEQKDILRKLYEKHHIAATFSNAVKIVDYVN</sequence>
<accession>A0A520XAY7</accession>
<evidence type="ECO:0000313" key="2">
    <source>
        <dbReference type="Proteomes" id="UP000322454"/>
    </source>
</evidence>
<protein>
    <submittedName>
        <fullName evidence="1">Uncharacterized protein</fullName>
    </submittedName>
</protein>
<reference evidence="1 2" key="1">
    <citation type="submission" date="2019-01" db="EMBL/GenBank/DDBJ databases">
        <title>Insights into ecological role of a new deltaproteobacterial order Candidatus Sinidesulfobacterales (Sva0485) by metagenomics and metatranscriptomics.</title>
        <authorList>
            <person name="Tan S."/>
            <person name="Liu J."/>
            <person name="Fang Y."/>
            <person name="Hedlund B."/>
            <person name="Lian Z.-H."/>
            <person name="Huang L.-Y."/>
            <person name="Li J.-T."/>
            <person name="Huang L.-N."/>
            <person name="Li W.-J."/>
            <person name="Jiang H.-C."/>
            <person name="Dong H.-L."/>
            <person name="Shu W.-S."/>
        </authorList>
    </citation>
    <scope>NUCLEOTIDE SEQUENCE [LARGE SCALE GENOMIC DNA]</scope>
    <source>
        <strain evidence="1">AP4</strain>
    </source>
</reference>
<evidence type="ECO:0000313" key="1">
    <source>
        <dbReference type="EMBL" id="RZV38316.1"/>
    </source>
</evidence>
<feature type="non-terminal residue" evidence="1">
    <location>
        <position position="187"/>
    </location>
</feature>
<organism evidence="1 2">
    <name type="scientific">Candidatus Acidulodesulfobacterium acidiphilum</name>
    <dbReference type="NCBI Taxonomy" id="2597224"/>
    <lineage>
        <taxon>Bacteria</taxon>
        <taxon>Deltaproteobacteria</taxon>
        <taxon>Candidatus Acidulodesulfobacterales</taxon>
        <taxon>Candidatus Acidulodesulfobacterium</taxon>
    </lineage>
</organism>
<comment type="caution">
    <text evidence="1">The sequence shown here is derived from an EMBL/GenBank/DDBJ whole genome shotgun (WGS) entry which is preliminary data.</text>
</comment>